<dbReference type="EMBL" id="UGSJ01000001">
    <property type="protein sequence ID" value="SUA90620.1"/>
    <property type="molecule type" value="Genomic_DNA"/>
</dbReference>
<reference evidence="2 4" key="3">
    <citation type="submission" date="2018-06" db="EMBL/GenBank/DDBJ databases">
        <authorList>
            <consortium name="Pathogen Informatics"/>
            <person name="Doyle S."/>
        </authorList>
    </citation>
    <scope>NUCLEOTIDE SEQUENCE [LARGE SCALE GENOMIC DNA]</scope>
    <source>
        <strain evidence="2 4">NCTC13159</strain>
    </source>
</reference>
<evidence type="ECO:0000313" key="2">
    <source>
        <dbReference type="EMBL" id="SUA90620.1"/>
    </source>
</evidence>
<reference evidence="3" key="1">
    <citation type="submission" date="2014-12" db="EMBL/GenBank/DDBJ databases">
        <title>Complete Genome Sequencing of Pandoraea pulmonicola DSM 16583.</title>
        <authorList>
            <person name="Chan K.-G."/>
        </authorList>
    </citation>
    <scope>NUCLEOTIDE SEQUENCE [LARGE SCALE GENOMIC DNA]</scope>
    <source>
        <strain evidence="3">DSM 16583</strain>
    </source>
</reference>
<dbReference type="Proteomes" id="UP000035086">
    <property type="component" value="Chromosome"/>
</dbReference>
<reference evidence="1" key="2">
    <citation type="submission" date="2016-11" db="EMBL/GenBank/DDBJ databases">
        <title>Complete Genome Sequencing of Pandoraea pulmonicola DSM 16583.</title>
        <authorList>
            <person name="Chan K.-G."/>
        </authorList>
    </citation>
    <scope>NUCLEOTIDE SEQUENCE</scope>
    <source>
        <strain evidence="1">DSM 16583</strain>
    </source>
</reference>
<proteinExistence type="predicted"/>
<evidence type="ECO:0000313" key="4">
    <source>
        <dbReference type="Proteomes" id="UP000254589"/>
    </source>
</evidence>
<dbReference type="InterPro" id="IPR036259">
    <property type="entry name" value="MFS_trans_sf"/>
</dbReference>
<keyword evidence="3" id="KW-1185">Reference proteome</keyword>
<evidence type="ECO:0000313" key="3">
    <source>
        <dbReference type="Proteomes" id="UP000035086"/>
    </source>
</evidence>
<organism evidence="2 4">
    <name type="scientific">Pandoraea pulmonicola</name>
    <dbReference type="NCBI Taxonomy" id="93221"/>
    <lineage>
        <taxon>Bacteria</taxon>
        <taxon>Pseudomonadati</taxon>
        <taxon>Pseudomonadota</taxon>
        <taxon>Betaproteobacteria</taxon>
        <taxon>Burkholderiales</taxon>
        <taxon>Burkholderiaceae</taxon>
        <taxon>Pandoraea</taxon>
    </lineage>
</organism>
<protein>
    <recommendedName>
        <fullName evidence="5">Major facilitator superfamily (MFS) profile domain-containing protein</fullName>
    </recommendedName>
</protein>
<dbReference type="Proteomes" id="UP000254589">
    <property type="component" value="Unassembled WGS sequence"/>
</dbReference>
<accession>A0AAJ5D0J9</accession>
<evidence type="ECO:0000313" key="1">
    <source>
        <dbReference type="EMBL" id="AJC20830.1"/>
    </source>
</evidence>
<dbReference type="EMBL" id="CP010310">
    <property type="protein sequence ID" value="AJC20830.1"/>
    <property type="molecule type" value="Genomic_DNA"/>
</dbReference>
<dbReference type="KEGG" id="ppul:RO07_10735"/>
<dbReference type="AlphaFoldDB" id="A0AAJ5D0J9"/>
<dbReference type="SUPFAM" id="SSF103473">
    <property type="entry name" value="MFS general substrate transporter"/>
    <property type="match status" value="1"/>
</dbReference>
<name>A0AAJ5D0J9_PANPU</name>
<sequence length="61" mass="6177">MFLAGTLTLMAFGARLGGMAHNSVQLVVARFILGLGGGGANPCFAPELRLLPQGPAPALLT</sequence>
<evidence type="ECO:0008006" key="5">
    <source>
        <dbReference type="Google" id="ProtNLM"/>
    </source>
</evidence>
<gene>
    <name evidence="2" type="ORF">NCTC13159_02104</name>
    <name evidence="1" type="ORF">RO07_10735</name>
</gene>